<sequence length="1110" mass="128031">MLMENLLRSKEYWSVVEQGYEEPKILESLTGAERKTLETQKLNDLRAKNYLFQSIDKNILKTITNKATSKALWDSMKQKYQGNARVQRAQLQRLRREFEILEMQNGECVNDYISRVMIIANDMRGAGEAMEDGHIVEKILRTLSDKYNYIVCSIEESKDINEMMVDELQSSLLIHEHKIKRQEMTEQALKVTGDYSAPRVTEHLIECYRCRKLGHFQYECPTYANYAEDTELDDEQEMLLMSYVEMQGDKRDEIWFLDSGCSNHMSGDRKWFTELDQSFRHSVKLGNDFKLNVMGKGNVRMKLGGRTVTITEVFYTPDLKSNLLSIGQLQERNLSILIKNGCCSIYHDTEGLIIRTTISANRMFVLTASIPVVDTNISKAACLNVTSENITSLWHQRFGHLNMKGLRTLAYRKMVQGLPILKNQFKLCTICMTGKQQRHSFPQKSTWRASKPLQLIHSDICGPITPESHSHKRYILTFIDDYSRKMWSYFLHAKSEAFDTFKRFKSLIEKATGYYITCLRTDRGGEFTSSEFNDYCSSNGITRQLTTPYSPQQNGVAERRNRTLMNMVRCMLTARDVPKEYWPEAANLATHILNRCPTSVLPNMTPEEAWKERKPSVTHLKVFGCIGYVHVPDVTRKKLDEKSIKCVYVGVSEESKAFRMYNPETKKIIISRDVVFDEMEKWDWKKSEGANSLELMCEEEEENKGNKDSAVTNQEDNEIWMRDYESGAGLSEEEDEEAMAQEVEQLTQEMQQLAMFTSYDFIDPTTFEEAAKTQVWRDAMENEIAAINKNGTWELTTLPTGAKKIGVKWVFKTKINEKGEVDKYKARLVAKGYAQEAGIDYFEVFAPVARWDTIRLTLSIAASQGWTVYQLDVKSAFLHGELVEEVYVEQPKGYEVIGEEDKVYKLKKALYGLKQAPRAWFSKIESYFLKEGFERSTSDHALFTKKEGGINVLIVNLYVDDLIFTGNSEKMFQEFRNSMKKEFEMTDLGRMRYFLGVEVTHTSNGIFICQRKYANQILERFGFQNCSAVKNPIVPGCKLTKDAGGLKVDATTYKQMVGSLMYLTVTRPDLMYSVSLVARFMKAPTAMHQQAIKRVLRYLRGTIQLGLFYK</sequence>
<evidence type="ECO:0000259" key="7">
    <source>
        <dbReference type="PROSITE" id="PS50158"/>
    </source>
</evidence>
<evidence type="ECO:0000259" key="8">
    <source>
        <dbReference type="PROSITE" id="PS50994"/>
    </source>
</evidence>
<dbReference type="SUPFAM" id="SSF53098">
    <property type="entry name" value="Ribonuclease H-like"/>
    <property type="match status" value="1"/>
</dbReference>
<dbReference type="SMART" id="SM00343">
    <property type="entry name" value="ZnF_C2HC"/>
    <property type="match status" value="1"/>
</dbReference>
<dbReference type="GO" id="GO:0008270">
    <property type="term" value="F:zinc ion binding"/>
    <property type="evidence" value="ECO:0007669"/>
    <property type="project" value="UniProtKB-KW"/>
</dbReference>
<dbReference type="InterPro" id="IPR001878">
    <property type="entry name" value="Znf_CCHC"/>
</dbReference>
<keyword evidence="1" id="KW-0645">Protease</keyword>
<dbReference type="Pfam" id="PF13976">
    <property type="entry name" value="gag_pre-integrs"/>
    <property type="match status" value="1"/>
</dbReference>
<evidence type="ECO:0000256" key="2">
    <source>
        <dbReference type="ARBA" id="ARBA00022723"/>
    </source>
</evidence>
<feature type="domain" description="Integrase catalytic" evidence="8">
    <location>
        <begin position="448"/>
        <end position="614"/>
    </location>
</feature>
<evidence type="ECO:0000313" key="10">
    <source>
        <dbReference type="Proteomes" id="UP000075243"/>
    </source>
</evidence>
<keyword evidence="10" id="KW-1185">Reference proteome</keyword>
<dbReference type="SUPFAM" id="SSF57756">
    <property type="entry name" value="Retrovirus zinc finger-like domains"/>
    <property type="match status" value="1"/>
</dbReference>
<dbReference type="InterPro" id="IPR039537">
    <property type="entry name" value="Retrotran_Ty1/copia-like"/>
</dbReference>
<dbReference type="PANTHER" id="PTHR42648:SF18">
    <property type="entry name" value="RETROTRANSPOSON, UNCLASSIFIED-LIKE PROTEIN"/>
    <property type="match status" value="1"/>
</dbReference>
<accession>A0A151T0X4</accession>
<dbReference type="InterPro" id="IPR036875">
    <property type="entry name" value="Znf_CCHC_sf"/>
</dbReference>
<dbReference type="EMBL" id="CM003611">
    <property type="protein sequence ID" value="KYP60712.1"/>
    <property type="molecule type" value="Genomic_DNA"/>
</dbReference>
<dbReference type="Pfam" id="PF07727">
    <property type="entry name" value="RVT_2"/>
    <property type="match status" value="1"/>
</dbReference>
<keyword evidence="5" id="KW-0863">Zinc-finger</keyword>
<name>A0A151T0X4_CAJCA</name>
<dbReference type="InterPro" id="IPR013103">
    <property type="entry name" value="RVT_2"/>
</dbReference>
<dbReference type="GO" id="GO:0003676">
    <property type="term" value="F:nucleic acid binding"/>
    <property type="evidence" value="ECO:0007669"/>
    <property type="project" value="InterPro"/>
</dbReference>
<dbReference type="GO" id="GO:0015074">
    <property type="term" value="P:DNA integration"/>
    <property type="evidence" value="ECO:0007669"/>
    <property type="project" value="InterPro"/>
</dbReference>
<dbReference type="InterPro" id="IPR043502">
    <property type="entry name" value="DNA/RNA_pol_sf"/>
</dbReference>
<evidence type="ECO:0000256" key="3">
    <source>
        <dbReference type="ARBA" id="ARBA00022750"/>
    </source>
</evidence>
<evidence type="ECO:0000256" key="5">
    <source>
        <dbReference type="PROSITE-ProRule" id="PRU00047"/>
    </source>
</evidence>
<dbReference type="InterPro" id="IPR025724">
    <property type="entry name" value="GAG-pre-integrase_dom"/>
</dbReference>
<dbReference type="Pfam" id="PF22936">
    <property type="entry name" value="Pol_BBD"/>
    <property type="match status" value="1"/>
</dbReference>
<dbReference type="PANTHER" id="PTHR42648">
    <property type="entry name" value="TRANSPOSASE, PUTATIVE-RELATED"/>
    <property type="match status" value="1"/>
</dbReference>
<keyword evidence="6" id="KW-0175">Coiled coil</keyword>
<feature type="domain" description="CCHC-type" evidence="7">
    <location>
        <begin position="207"/>
        <end position="221"/>
    </location>
</feature>
<dbReference type="InterPro" id="IPR001584">
    <property type="entry name" value="Integrase_cat-core"/>
</dbReference>
<protein>
    <submittedName>
        <fullName evidence="9">Retrovirus-related Pol polyprotein from transposon TNT 1-94</fullName>
    </submittedName>
</protein>
<dbReference type="PROSITE" id="PS50158">
    <property type="entry name" value="ZF_CCHC"/>
    <property type="match status" value="1"/>
</dbReference>
<evidence type="ECO:0000256" key="1">
    <source>
        <dbReference type="ARBA" id="ARBA00022670"/>
    </source>
</evidence>
<evidence type="ECO:0000313" key="9">
    <source>
        <dbReference type="EMBL" id="KYP60712.1"/>
    </source>
</evidence>
<dbReference type="InterPro" id="IPR057670">
    <property type="entry name" value="SH3_retrovirus"/>
</dbReference>
<dbReference type="OMA" id="WRDAMEN"/>
<dbReference type="SUPFAM" id="SSF56672">
    <property type="entry name" value="DNA/RNA polymerases"/>
    <property type="match status" value="1"/>
</dbReference>
<dbReference type="Pfam" id="PF25597">
    <property type="entry name" value="SH3_retrovirus"/>
    <property type="match status" value="1"/>
</dbReference>
<dbReference type="Pfam" id="PF14223">
    <property type="entry name" value="Retrotran_gag_2"/>
    <property type="match status" value="1"/>
</dbReference>
<keyword evidence="5" id="KW-0862">Zinc</keyword>
<dbReference type="Pfam" id="PF00665">
    <property type="entry name" value="rve"/>
    <property type="match status" value="1"/>
</dbReference>
<dbReference type="InterPro" id="IPR036397">
    <property type="entry name" value="RNaseH_sf"/>
</dbReference>
<evidence type="ECO:0000256" key="6">
    <source>
        <dbReference type="SAM" id="Coils"/>
    </source>
</evidence>
<dbReference type="Gramene" id="C.cajan_22462.t">
    <property type="protein sequence ID" value="C.cajan_22462.t"/>
    <property type="gene ID" value="C.cajan_22462"/>
</dbReference>
<organism evidence="9 10">
    <name type="scientific">Cajanus cajan</name>
    <name type="common">Pigeon pea</name>
    <name type="synonym">Cajanus indicus</name>
    <dbReference type="NCBI Taxonomy" id="3821"/>
    <lineage>
        <taxon>Eukaryota</taxon>
        <taxon>Viridiplantae</taxon>
        <taxon>Streptophyta</taxon>
        <taxon>Embryophyta</taxon>
        <taxon>Tracheophyta</taxon>
        <taxon>Spermatophyta</taxon>
        <taxon>Magnoliopsida</taxon>
        <taxon>eudicotyledons</taxon>
        <taxon>Gunneridae</taxon>
        <taxon>Pentapetalae</taxon>
        <taxon>rosids</taxon>
        <taxon>fabids</taxon>
        <taxon>Fabales</taxon>
        <taxon>Fabaceae</taxon>
        <taxon>Papilionoideae</taxon>
        <taxon>50 kb inversion clade</taxon>
        <taxon>NPAAA clade</taxon>
        <taxon>indigoferoid/millettioid clade</taxon>
        <taxon>Phaseoleae</taxon>
        <taxon>Cajanus</taxon>
    </lineage>
</organism>
<reference evidence="9 10" key="1">
    <citation type="journal article" date="2012" name="Nat. Biotechnol.">
        <title>Draft genome sequence of pigeonpea (Cajanus cajan), an orphan legume crop of resource-poor farmers.</title>
        <authorList>
            <person name="Varshney R.K."/>
            <person name="Chen W."/>
            <person name="Li Y."/>
            <person name="Bharti A.K."/>
            <person name="Saxena R.K."/>
            <person name="Schlueter J.A."/>
            <person name="Donoghue M.T."/>
            <person name="Azam S."/>
            <person name="Fan G."/>
            <person name="Whaley A.M."/>
            <person name="Farmer A.D."/>
            <person name="Sheridan J."/>
            <person name="Iwata A."/>
            <person name="Tuteja R."/>
            <person name="Penmetsa R.V."/>
            <person name="Wu W."/>
            <person name="Upadhyaya H.D."/>
            <person name="Yang S.P."/>
            <person name="Shah T."/>
            <person name="Saxena K.B."/>
            <person name="Michael T."/>
            <person name="McCombie W.R."/>
            <person name="Yang B."/>
            <person name="Zhang G."/>
            <person name="Yang H."/>
            <person name="Wang J."/>
            <person name="Spillane C."/>
            <person name="Cook D.R."/>
            <person name="May G.D."/>
            <person name="Xu X."/>
            <person name="Jackson S.A."/>
        </authorList>
    </citation>
    <scope>NUCLEOTIDE SEQUENCE [LARGE SCALE GENOMIC DNA]</scope>
    <source>
        <strain evidence="10">cv. Asha</strain>
    </source>
</reference>
<dbReference type="AlphaFoldDB" id="A0A151T0X4"/>
<dbReference type="Proteomes" id="UP000075243">
    <property type="component" value="Chromosome 9"/>
</dbReference>
<proteinExistence type="predicted"/>
<gene>
    <name evidence="9" type="ORF">KK1_023124</name>
</gene>
<dbReference type="GO" id="GO:0006508">
    <property type="term" value="P:proteolysis"/>
    <property type="evidence" value="ECO:0007669"/>
    <property type="project" value="UniProtKB-KW"/>
</dbReference>
<dbReference type="GO" id="GO:0004190">
    <property type="term" value="F:aspartic-type endopeptidase activity"/>
    <property type="evidence" value="ECO:0007669"/>
    <property type="project" value="UniProtKB-KW"/>
</dbReference>
<keyword evidence="4" id="KW-0378">Hydrolase</keyword>
<keyword evidence="2" id="KW-0479">Metal-binding</keyword>
<feature type="coiled-coil region" evidence="6">
    <location>
        <begin position="77"/>
        <end position="104"/>
    </location>
</feature>
<dbReference type="InterPro" id="IPR012337">
    <property type="entry name" value="RNaseH-like_sf"/>
</dbReference>
<evidence type="ECO:0000256" key="4">
    <source>
        <dbReference type="ARBA" id="ARBA00022801"/>
    </source>
</evidence>
<dbReference type="InterPro" id="IPR054722">
    <property type="entry name" value="PolX-like_BBD"/>
</dbReference>
<dbReference type="PROSITE" id="PS50994">
    <property type="entry name" value="INTEGRASE"/>
    <property type="match status" value="1"/>
</dbReference>
<dbReference type="Pfam" id="PF00098">
    <property type="entry name" value="zf-CCHC"/>
    <property type="match status" value="1"/>
</dbReference>
<keyword evidence="3" id="KW-0064">Aspartyl protease</keyword>
<dbReference type="Gene3D" id="3.30.420.10">
    <property type="entry name" value="Ribonuclease H-like superfamily/Ribonuclease H"/>
    <property type="match status" value="1"/>
</dbReference>